<protein>
    <submittedName>
        <fullName evidence="2">Pentatricopeptide repeat-containing protein-like</fullName>
    </submittedName>
</protein>
<reference evidence="2 3" key="1">
    <citation type="journal article" date="2015" name="Proc. Natl. Acad. Sci. U.S.A.">
        <title>The resurrection genome of Boea hygrometrica: A blueprint for survival of dehydration.</title>
        <authorList>
            <person name="Xiao L."/>
            <person name="Yang G."/>
            <person name="Zhang L."/>
            <person name="Yang X."/>
            <person name="Zhao S."/>
            <person name="Ji Z."/>
            <person name="Zhou Q."/>
            <person name="Hu M."/>
            <person name="Wang Y."/>
            <person name="Chen M."/>
            <person name="Xu Y."/>
            <person name="Jin H."/>
            <person name="Xiao X."/>
            <person name="Hu G."/>
            <person name="Bao F."/>
            <person name="Hu Y."/>
            <person name="Wan P."/>
            <person name="Li L."/>
            <person name="Deng X."/>
            <person name="Kuang T."/>
            <person name="Xiang C."/>
            <person name="Zhu J.K."/>
            <person name="Oliver M.J."/>
            <person name="He Y."/>
        </authorList>
    </citation>
    <scope>NUCLEOTIDE SEQUENCE [LARGE SCALE GENOMIC DNA]</scope>
    <source>
        <strain evidence="3">cv. XS01</strain>
    </source>
</reference>
<proteinExistence type="predicted"/>
<gene>
    <name evidence="2" type="ORF">F511_09266</name>
</gene>
<evidence type="ECO:0000313" key="2">
    <source>
        <dbReference type="EMBL" id="KZV34528.1"/>
    </source>
</evidence>
<feature type="region of interest" description="Disordered" evidence="1">
    <location>
        <begin position="797"/>
        <end position="874"/>
    </location>
</feature>
<dbReference type="Proteomes" id="UP000250235">
    <property type="component" value="Unassembled WGS sequence"/>
</dbReference>
<evidence type="ECO:0000313" key="3">
    <source>
        <dbReference type="Proteomes" id="UP000250235"/>
    </source>
</evidence>
<sequence>MASAYYSNTQHIDFESVLAMDDPVIYEAVLVDFFENASVRDGVIISTVAGQLVEISEEWFAESFDLPVDGLADLSEIPKDVVFDARSIVSMSGSKQAKGFAVQISLLLENIPNLELGESSEFPASKILTEKTVHCYVSLNDKVGAEEAAGAPKPKAASKKRPSDVLGDEPVVKKKRTMKNISSSYKVNLEIVAVAQEAVPIQMVGPSTAAPAAEDENPANPPADEVAGDTVDEEAADEGAYEETADGGAARKVLADTAQIRVYEEDQVVRTSGEGNQPAGTAEDRQRFDLPYDDIIARWDAERIVTTPSNTDEEIETVREVGTADGVQTESSRSEYIVEEPEDMEMSDDDRSVDELIDANEKMSLDEIILTIPAELPLPSAEREVTKITIGKEIKIPAVDEKTCLKRLANIQIDDSYFAKEELVLSWAEAVSTGVALQRKMYLLLKYRAVLAVAHCIRWDRPCCSILFEGRLTSHHVIPAYTIFEVSSQRQYDDTLPLVSDFFKPMKKRWADICIEAVELFVSGRLLPVVSINFCRSLQVVQPPYSFAPRQPTAFSLRVSQFCTVFIDYSLFSRLHTEDITSFVASIASERTILRNVQIAHNTVLVAPIVQLIDEHSSFDSTSDDISMDFVDQDTAAAASISLPAAPIPDVTKALNQLRASIEQISERDYGAKHKDTLLLHLHHLERNLTARLDAQDRVLGALHRDSNDQINLMSMDIKSSHKQLSTQISSNAFDVVDVRRVVRENHQELNAKVTSLEEQVAPTRHDLFDFSAQAQQTLNVITDQLSELVAYINRGGNDKKGEVSSSRPPPDNQNRGSGNTGGGGDIVRTTDIPQRDIDNAQRDILERLMAADRQRERERGSRSRSGSRKRRRY</sequence>
<feature type="compositionally biased region" description="Polar residues" evidence="1">
    <location>
        <begin position="269"/>
        <end position="279"/>
    </location>
</feature>
<keyword evidence="3" id="KW-1185">Reference proteome</keyword>
<feature type="region of interest" description="Disordered" evidence="1">
    <location>
        <begin position="266"/>
        <end position="286"/>
    </location>
</feature>
<feature type="region of interest" description="Disordered" evidence="1">
    <location>
        <begin position="147"/>
        <end position="167"/>
    </location>
</feature>
<evidence type="ECO:0000256" key="1">
    <source>
        <dbReference type="SAM" id="MobiDB-lite"/>
    </source>
</evidence>
<feature type="compositionally biased region" description="Basic and acidic residues" evidence="1">
    <location>
        <begin position="834"/>
        <end position="862"/>
    </location>
</feature>
<accession>A0A2Z7BR04</accession>
<organism evidence="2 3">
    <name type="scientific">Dorcoceras hygrometricum</name>
    <dbReference type="NCBI Taxonomy" id="472368"/>
    <lineage>
        <taxon>Eukaryota</taxon>
        <taxon>Viridiplantae</taxon>
        <taxon>Streptophyta</taxon>
        <taxon>Embryophyta</taxon>
        <taxon>Tracheophyta</taxon>
        <taxon>Spermatophyta</taxon>
        <taxon>Magnoliopsida</taxon>
        <taxon>eudicotyledons</taxon>
        <taxon>Gunneridae</taxon>
        <taxon>Pentapetalae</taxon>
        <taxon>asterids</taxon>
        <taxon>lamiids</taxon>
        <taxon>Lamiales</taxon>
        <taxon>Gesneriaceae</taxon>
        <taxon>Didymocarpoideae</taxon>
        <taxon>Trichosporeae</taxon>
        <taxon>Loxocarpinae</taxon>
        <taxon>Dorcoceras</taxon>
    </lineage>
</organism>
<dbReference type="EMBL" id="KV005044">
    <property type="protein sequence ID" value="KZV34528.1"/>
    <property type="molecule type" value="Genomic_DNA"/>
</dbReference>
<feature type="compositionally biased region" description="Acidic residues" evidence="1">
    <location>
        <begin position="226"/>
        <end position="245"/>
    </location>
</feature>
<name>A0A2Z7BR04_9LAMI</name>
<feature type="region of interest" description="Disordered" evidence="1">
    <location>
        <begin position="207"/>
        <end position="250"/>
    </location>
</feature>
<dbReference type="AlphaFoldDB" id="A0A2Z7BR04"/>